<dbReference type="Pfam" id="PF04951">
    <property type="entry name" value="Peptidase_M55"/>
    <property type="match status" value="1"/>
</dbReference>
<feature type="binding site" evidence="2">
    <location>
        <position position="150"/>
    </location>
    <ligand>
        <name>Zn(2+)</name>
        <dbReference type="ChEBI" id="CHEBI:29105"/>
        <label>2</label>
    </ligand>
</feature>
<reference evidence="3" key="1">
    <citation type="journal article" date="2020" name="mSystems">
        <title>Genome- and Community-Level Interaction Insights into Carbon Utilization and Element Cycling Functions of Hydrothermarchaeota in Hydrothermal Sediment.</title>
        <authorList>
            <person name="Zhou Z."/>
            <person name="Liu Y."/>
            <person name="Xu W."/>
            <person name="Pan J."/>
            <person name="Luo Z.H."/>
            <person name="Li M."/>
        </authorList>
    </citation>
    <scope>NUCLEOTIDE SEQUENCE [LARGE SCALE GENOMIC DNA]</scope>
    <source>
        <strain evidence="3">SpSt-192</strain>
    </source>
</reference>
<dbReference type="Gene3D" id="3.30.1360.130">
    <property type="entry name" value="Dipeptide transport protein"/>
    <property type="match status" value="1"/>
</dbReference>
<feature type="binding site" evidence="2">
    <location>
        <position position="20"/>
    </location>
    <ligand>
        <name>Zn(2+)</name>
        <dbReference type="ChEBI" id="CHEBI:29105"/>
        <label>2</label>
    </ligand>
</feature>
<dbReference type="InterPro" id="IPR027476">
    <property type="entry name" value="DppA_N"/>
</dbReference>
<dbReference type="EMBL" id="DSID01000148">
    <property type="protein sequence ID" value="HEX69986.1"/>
    <property type="molecule type" value="Genomic_DNA"/>
</dbReference>
<dbReference type="PIRSF" id="PIRSF015853">
    <property type="entry name" value="Pep_DppA"/>
    <property type="match status" value="1"/>
</dbReference>
<name>A0A7C2WGG8_9BACT</name>
<keyword evidence="2" id="KW-0479">Metal-binding</keyword>
<evidence type="ECO:0000313" key="3">
    <source>
        <dbReference type="EMBL" id="HEX69986.1"/>
    </source>
</evidence>
<feature type="binding site" evidence="2">
    <location>
        <position position="119"/>
    </location>
    <ligand>
        <name>Zn(2+)</name>
        <dbReference type="ChEBI" id="CHEBI:29105"/>
        <label>2</label>
    </ligand>
</feature>
<comment type="caution">
    <text evidence="3">The sequence shown here is derived from an EMBL/GenBank/DDBJ whole genome shotgun (WGS) entry which is preliminary data.</text>
</comment>
<dbReference type="AlphaFoldDB" id="A0A7C2WGG8"/>
<feature type="binding site" evidence="2">
    <location>
        <position position="72"/>
    </location>
    <ligand>
        <name>Zn(2+)</name>
        <dbReference type="ChEBI" id="CHEBI:29105"/>
        <label>2</label>
    </ligand>
</feature>
<dbReference type="InterPro" id="IPR036177">
    <property type="entry name" value="Peptidase_M55_sf"/>
</dbReference>
<evidence type="ECO:0000256" key="2">
    <source>
        <dbReference type="PIRSR" id="PIRSR015853-2"/>
    </source>
</evidence>
<accession>A0A7C2WGG8</accession>
<keyword evidence="2" id="KW-0862">Zinc</keyword>
<organism evidence="3">
    <name type="scientific">Thermorudis sp</name>
    <dbReference type="NCBI Taxonomy" id="1969470"/>
    <lineage>
        <taxon>Bacteria</taxon>
        <taxon>Pseudomonadati</taxon>
        <taxon>Thermomicrobiota</taxon>
        <taxon>Thermomicrobia</taxon>
        <taxon>Thermomicrobia incertae sedis</taxon>
        <taxon>Thermorudis</taxon>
    </lineage>
</organism>
<feature type="binding site" evidence="2">
    <location>
        <position position="22"/>
    </location>
    <ligand>
        <name>Zn(2+)</name>
        <dbReference type="ChEBI" id="CHEBI:29105"/>
        <label>1</label>
    </ligand>
</feature>
<feature type="active site" description="Nucleophile" evidence="1">
    <location>
        <position position="131"/>
    </location>
</feature>
<protein>
    <recommendedName>
        <fullName evidence="4">Peptidase M55</fullName>
    </recommendedName>
</protein>
<evidence type="ECO:0008006" key="4">
    <source>
        <dbReference type="Google" id="ProtNLM"/>
    </source>
</evidence>
<dbReference type="SUPFAM" id="SSF63992">
    <property type="entry name" value="Dipeptide transport protein"/>
    <property type="match status" value="1"/>
</dbReference>
<dbReference type="Gene3D" id="3.40.50.10780">
    <property type="entry name" value="Dipeptide transport protein"/>
    <property type="match status" value="1"/>
</dbReference>
<evidence type="ECO:0000256" key="1">
    <source>
        <dbReference type="PIRSR" id="PIRSR015853-1"/>
    </source>
</evidence>
<proteinExistence type="predicted"/>
<feature type="binding site" evidence="2">
    <location>
        <position position="20"/>
    </location>
    <ligand>
        <name>Zn(2+)</name>
        <dbReference type="ChEBI" id="CHEBI:29105"/>
        <label>1</label>
    </ligand>
</feature>
<sequence>MEPVRRDEGRRSVNVYVSVDMEGISGIVHGEMMMPGEREYDRGRRLMTGDANAAVEGLVQAGASFVLVNDSHGPMRNLLIEDLHPAAHLISGSGDAKEYCQLEGADSRAFDAAVFIGYHAMARTPGAIHPHTIAGAAVAELRINGRPHGETGLNAAVLGSFGIPVVLVTGDSTTCAEARAFLGDQIETVAVKEACGRNAAICRPPSATRPEITEAAARALRRAAEIPPYRPERPWRLEVDFLTMQQCDRAARVAGVERTGPVTIAIPGDDPWQQYRVLWAAIRAALYEPASWLG</sequence>
<dbReference type="GO" id="GO:0046872">
    <property type="term" value="F:metal ion binding"/>
    <property type="evidence" value="ECO:0007669"/>
    <property type="project" value="UniProtKB-KW"/>
</dbReference>
<dbReference type="CDD" id="cd08663">
    <property type="entry name" value="DAP_dppA_1"/>
    <property type="match status" value="1"/>
</dbReference>
<dbReference type="InterPro" id="IPR007035">
    <property type="entry name" value="Peptidase_M55"/>
</dbReference>
<gene>
    <name evidence="3" type="ORF">ENP13_01910</name>
</gene>